<keyword evidence="2" id="KW-1185">Reference proteome</keyword>
<evidence type="ECO:0000313" key="2">
    <source>
        <dbReference type="Proteomes" id="UP000054995"/>
    </source>
</evidence>
<sequence>MQQCLFLSKIPLSLYRAAMWTNVNEYTGSSESLYQCDEWTSKKGKREKKDKGYCYLHRLSSKEQLVHISFICVARQTEFVCIVVAELVQVEGEAEFHFKPITHIYPASCLHAYTYTPSFSLVELE</sequence>
<organism evidence="1 2">
    <name type="scientific">Trichinella pseudospiralis</name>
    <name type="common">Parasitic roundworm</name>
    <dbReference type="NCBI Taxonomy" id="6337"/>
    <lineage>
        <taxon>Eukaryota</taxon>
        <taxon>Metazoa</taxon>
        <taxon>Ecdysozoa</taxon>
        <taxon>Nematoda</taxon>
        <taxon>Enoplea</taxon>
        <taxon>Dorylaimia</taxon>
        <taxon>Trichinellida</taxon>
        <taxon>Trichinellidae</taxon>
        <taxon>Trichinella</taxon>
    </lineage>
</organism>
<gene>
    <name evidence="1" type="ORF">T4D_1950</name>
</gene>
<protein>
    <submittedName>
        <fullName evidence="1">Uncharacterized protein</fullName>
    </submittedName>
</protein>
<dbReference type="EMBL" id="JYDT01000022">
    <property type="protein sequence ID" value="KRY90347.1"/>
    <property type="molecule type" value="Genomic_DNA"/>
</dbReference>
<name>A0A0V1FWF8_TRIPS</name>
<accession>A0A0V1FWF8</accession>
<evidence type="ECO:0000313" key="1">
    <source>
        <dbReference type="EMBL" id="KRY90347.1"/>
    </source>
</evidence>
<reference evidence="1 2" key="1">
    <citation type="submission" date="2015-01" db="EMBL/GenBank/DDBJ databases">
        <title>Evolution of Trichinella species and genotypes.</title>
        <authorList>
            <person name="Korhonen P.K."/>
            <person name="Edoardo P."/>
            <person name="Giuseppe L.R."/>
            <person name="Gasser R.B."/>
        </authorList>
    </citation>
    <scope>NUCLEOTIDE SEQUENCE [LARGE SCALE GENOMIC DNA]</scope>
    <source>
        <strain evidence="1">ISS470</strain>
    </source>
</reference>
<dbReference type="Proteomes" id="UP000054995">
    <property type="component" value="Unassembled WGS sequence"/>
</dbReference>
<dbReference type="AlphaFoldDB" id="A0A0V1FWF8"/>
<proteinExistence type="predicted"/>
<comment type="caution">
    <text evidence="1">The sequence shown here is derived from an EMBL/GenBank/DDBJ whole genome shotgun (WGS) entry which is preliminary data.</text>
</comment>